<reference evidence="2 3" key="1">
    <citation type="submission" date="2020-11" db="EMBL/GenBank/DDBJ databases">
        <title>Sequencing the genomes of 1000 actinobacteria strains.</title>
        <authorList>
            <person name="Klenk H.-P."/>
        </authorList>
    </citation>
    <scope>NUCLEOTIDE SEQUENCE [LARGE SCALE GENOMIC DNA]</scope>
    <source>
        <strain evidence="2 3">DSM 101695</strain>
    </source>
</reference>
<dbReference type="Proteomes" id="UP000631791">
    <property type="component" value="Unassembled WGS sequence"/>
</dbReference>
<evidence type="ECO:0000313" key="3">
    <source>
        <dbReference type="Proteomes" id="UP000631791"/>
    </source>
</evidence>
<name>A0ABS0KCM2_9ACTN</name>
<dbReference type="EMBL" id="JADOTY010000001">
    <property type="protein sequence ID" value="MBG6106369.1"/>
    <property type="molecule type" value="Genomic_DNA"/>
</dbReference>
<evidence type="ECO:0000256" key="1">
    <source>
        <dbReference type="SAM" id="SignalP"/>
    </source>
</evidence>
<protein>
    <submittedName>
        <fullName evidence="2">Uncharacterized protein</fullName>
    </submittedName>
</protein>
<accession>A0ABS0KCM2</accession>
<proteinExistence type="predicted"/>
<keyword evidence="1" id="KW-0732">Signal</keyword>
<keyword evidence="3" id="KW-1185">Reference proteome</keyword>
<evidence type="ECO:0000313" key="2">
    <source>
        <dbReference type="EMBL" id="MBG6106369.1"/>
    </source>
</evidence>
<gene>
    <name evidence="2" type="ORF">IW249_006783</name>
</gene>
<sequence>MKLHRTLATVTAALVAGPMLMAVAAQAAPAGEEKAWSPALLSAEPLYSGSAVRLRYTEGITVVASAGAKVIFTGSLSPTTTQDGRRVYDREVQIVDPQGVGQSSAEAAAYSAAGRSVYADALAAGFSPAEAWREAQPQGVALLDEPPIAASGCVYSETNYPDPEFEWSGCYKLYNVDDADASAWYGAGSGTAHGWGTGVLGGGKELSKGFTEITWSGSGAEIIEASPSANQNGINCGQFTVGLSQVVELSYQVPLCNDGWNVTWNQTVHKVEWHGGSAGGSNDSRSASGASTVRLPWSTPTVYMNYRIGWQYACFC</sequence>
<feature type="signal peptide" evidence="1">
    <location>
        <begin position="1"/>
        <end position="27"/>
    </location>
</feature>
<comment type="caution">
    <text evidence="2">The sequence shown here is derived from an EMBL/GenBank/DDBJ whole genome shotgun (WGS) entry which is preliminary data.</text>
</comment>
<feature type="chain" id="PRO_5047171086" evidence="1">
    <location>
        <begin position="28"/>
        <end position="316"/>
    </location>
</feature>
<organism evidence="2 3">
    <name type="scientific">Micromonospora vinacea</name>
    <dbReference type="NCBI Taxonomy" id="709878"/>
    <lineage>
        <taxon>Bacteria</taxon>
        <taxon>Bacillati</taxon>
        <taxon>Actinomycetota</taxon>
        <taxon>Actinomycetes</taxon>
        <taxon>Micromonosporales</taxon>
        <taxon>Micromonosporaceae</taxon>
        <taxon>Micromonospora</taxon>
    </lineage>
</organism>